<dbReference type="EMBL" id="CP011564">
    <property type="protein sequence ID" value="ALG81340.1"/>
    <property type="molecule type" value="Genomic_DNA"/>
</dbReference>
<proteinExistence type="predicted"/>
<accession>A0A0F7PBC2</accession>
<protein>
    <submittedName>
        <fullName evidence="2">Carboxymuconolactone decarboxylase</fullName>
    </submittedName>
</protein>
<evidence type="ECO:0000313" key="4">
    <source>
        <dbReference type="Proteomes" id="UP000060390"/>
    </source>
</evidence>
<dbReference type="KEGG" id="hsu:HLASF_0433"/>
<reference evidence="3 4" key="3">
    <citation type="journal article" date="2016" name="Stand. Genomic Sci.">
        <title>Complete genome sequence of 'Halanaeroarchaeum sulfurireducens' M27-SA2, a sulfur-reducing and acetate-oxidizing haloarchaeon from the deep-sea hypersaline anoxic lake Medee.</title>
        <authorList>
            <person name="Messina E."/>
            <person name="Sorokin D.Y."/>
            <person name="Kublanov I.V."/>
            <person name="Toshchakov S."/>
            <person name="Lopatina A."/>
            <person name="Arcadi E."/>
            <person name="Smedile F."/>
            <person name="La Spada G."/>
            <person name="La Cono V."/>
            <person name="Yakimov M.M."/>
        </authorList>
    </citation>
    <scope>NUCLEOTIDE SEQUENCE [LARGE SCALE GENOMIC DNA]</scope>
    <source>
        <strain evidence="3 4">M27-SA2</strain>
    </source>
</reference>
<dbReference type="STRING" id="1604004.HLASA_0431"/>
<dbReference type="SUPFAM" id="SSF69118">
    <property type="entry name" value="AhpD-like"/>
    <property type="match status" value="1"/>
</dbReference>
<dbReference type="PANTHER" id="PTHR34846:SF11">
    <property type="entry name" value="4-CARBOXYMUCONOLACTONE DECARBOXYLASE FAMILY PROTEIN (AFU_ORTHOLOGUE AFUA_6G11590)"/>
    <property type="match status" value="1"/>
</dbReference>
<dbReference type="EMBL" id="CP008874">
    <property type="protein sequence ID" value="AKH96939.1"/>
    <property type="molecule type" value="Genomic_DNA"/>
</dbReference>
<dbReference type="PANTHER" id="PTHR34846">
    <property type="entry name" value="4-CARBOXYMUCONOLACTONE DECARBOXYLASE FAMILY PROTEIN (AFU_ORTHOLOGUE AFUA_6G11590)"/>
    <property type="match status" value="1"/>
</dbReference>
<reference evidence="4" key="2">
    <citation type="submission" date="2015-05" db="EMBL/GenBank/DDBJ databases">
        <title>Complete genome sequence of Halanaeroarchaeum sulfurireducens type strain M27-SA2, a sulfate-reducer haloarchaeon from marine anoxic lake Medee.</title>
        <authorList>
            <person name="Messina E."/>
            <person name="Kublanov I.V."/>
            <person name="Toshchakov S."/>
            <person name="Arcadi E."/>
            <person name="La Spada G."/>
            <person name="La Cono V."/>
            <person name="Yakimov M.M."/>
        </authorList>
    </citation>
    <scope>NUCLEOTIDE SEQUENCE [LARGE SCALE GENOMIC DNA]</scope>
    <source>
        <strain evidence="4">M27-SA2</strain>
    </source>
</reference>
<name>A0A0F7PBC2_9EURY</name>
<gene>
    <name evidence="3" type="ORF">HLASA_0431</name>
    <name evidence="2" type="ORF">HLASF_0433</name>
</gene>
<evidence type="ECO:0000313" key="3">
    <source>
        <dbReference type="EMBL" id="ALG81340.1"/>
    </source>
</evidence>
<dbReference type="InterPro" id="IPR029032">
    <property type="entry name" value="AhpD-like"/>
</dbReference>
<dbReference type="HOGENOM" id="CLU_082760_2_4_2"/>
<dbReference type="GeneID" id="26009797"/>
<keyword evidence="5" id="KW-1185">Reference proteome</keyword>
<dbReference type="GO" id="GO:0051920">
    <property type="term" value="F:peroxiredoxin activity"/>
    <property type="evidence" value="ECO:0007669"/>
    <property type="project" value="InterPro"/>
</dbReference>
<dbReference type="Proteomes" id="UP000060390">
    <property type="component" value="Chromosome"/>
</dbReference>
<dbReference type="OrthoDB" id="343109at2157"/>
<dbReference type="AlphaFoldDB" id="A0A0F7PBC2"/>
<evidence type="ECO:0000259" key="1">
    <source>
        <dbReference type="Pfam" id="PF02627"/>
    </source>
</evidence>
<dbReference type="KEGG" id="hsf:HLASA_0431"/>
<organism evidence="2 5">
    <name type="scientific">Halanaeroarchaeum sulfurireducens</name>
    <dbReference type="NCBI Taxonomy" id="1604004"/>
    <lineage>
        <taxon>Archaea</taxon>
        <taxon>Methanobacteriati</taxon>
        <taxon>Methanobacteriota</taxon>
        <taxon>Stenosarchaea group</taxon>
        <taxon>Halobacteria</taxon>
        <taxon>Halobacteriales</taxon>
        <taxon>Halobacteriaceae</taxon>
        <taxon>Halanaeroarchaeum</taxon>
    </lineage>
</organism>
<dbReference type="Proteomes" id="UP000069906">
    <property type="component" value="Chromosome"/>
</dbReference>
<dbReference type="RefSeq" id="WP_050047758.1">
    <property type="nucleotide sequence ID" value="NZ_CP008874.1"/>
</dbReference>
<sequence length="191" mass="21440">MARITLADPEDLPLEKRPLLDSLSDADDPSVEHSLEGGTLNVYRALGRNLSILEGFREYGSTVWHGTDLAPVERELAILATSYHTGMAYEWHQHVRVALDEGIPPEPILAVSMDRLDELEPEQARLVEYVERYVADEVDDETHERLADHYAESTIVGIGMLVSLYAGLAHFLDALDVELEDTFVGWQLENL</sequence>
<reference evidence="2 5" key="1">
    <citation type="journal article" date="2015" name="ISME J.">
        <title>Elemental sulfur and acetate can support life of a novel strictly anaerobic haloarchaeon.</title>
        <authorList>
            <person name="Sorokin D.Y."/>
            <person name="Kublanov I.V."/>
            <person name="Gavrilov S.N."/>
            <person name="Rojo D."/>
            <person name="Roman P."/>
            <person name="Golyshin P.N."/>
            <person name="Slepak V.Z."/>
            <person name="Smedile F."/>
            <person name="Ferrer M."/>
            <person name="Messina E."/>
            <person name="La Cono V."/>
            <person name="Yakimov M.M."/>
        </authorList>
    </citation>
    <scope>NUCLEOTIDE SEQUENCE [LARGE SCALE GENOMIC DNA]</scope>
    <source>
        <strain evidence="2 5">HSR2</strain>
    </source>
</reference>
<feature type="domain" description="Carboxymuconolactone decarboxylase-like" evidence="1">
    <location>
        <begin position="53"/>
        <end position="113"/>
    </location>
</feature>
<dbReference type="InterPro" id="IPR003779">
    <property type="entry name" value="CMD-like"/>
</dbReference>
<evidence type="ECO:0000313" key="5">
    <source>
        <dbReference type="Proteomes" id="UP000069906"/>
    </source>
</evidence>
<dbReference type="Gene3D" id="1.20.1290.10">
    <property type="entry name" value="AhpD-like"/>
    <property type="match status" value="1"/>
</dbReference>
<evidence type="ECO:0000313" key="2">
    <source>
        <dbReference type="EMBL" id="AKH96939.1"/>
    </source>
</evidence>
<dbReference type="Pfam" id="PF02627">
    <property type="entry name" value="CMD"/>
    <property type="match status" value="1"/>
</dbReference>